<dbReference type="HAMAP" id="MF_00161">
    <property type="entry name" value="LspA"/>
    <property type="match status" value="1"/>
</dbReference>
<name>A0A8J6YXC5_9PROT</name>
<dbReference type="UniPathway" id="UPA00665"/>
<comment type="caution">
    <text evidence="12">The sequence shown here is derived from an EMBL/GenBank/DDBJ whole genome shotgun (WGS) entry which is preliminary data.</text>
</comment>
<dbReference type="PANTHER" id="PTHR33695">
    <property type="entry name" value="LIPOPROTEIN SIGNAL PEPTIDASE"/>
    <property type="match status" value="1"/>
</dbReference>
<keyword evidence="5 9" id="KW-0064">Aspartyl protease</keyword>
<evidence type="ECO:0000313" key="12">
    <source>
        <dbReference type="EMBL" id="MBE1236413.1"/>
    </source>
</evidence>
<evidence type="ECO:0000313" key="13">
    <source>
        <dbReference type="Proteomes" id="UP000631034"/>
    </source>
</evidence>
<evidence type="ECO:0000256" key="7">
    <source>
        <dbReference type="ARBA" id="ARBA00022989"/>
    </source>
</evidence>
<gene>
    <name evidence="9" type="primary">lspA</name>
    <name evidence="12" type="ORF">IHV25_01930</name>
</gene>
<dbReference type="PROSITE" id="PS00855">
    <property type="entry name" value="SPASE_II"/>
    <property type="match status" value="1"/>
</dbReference>
<comment type="catalytic activity">
    <reaction evidence="9 10">
        <text>Release of signal peptides from bacterial membrane prolipoproteins. Hydrolyzes -Xaa-Yaa-Zaa-|-(S,diacylglyceryl)Cys-, in which Xaa is hydrophobic (preferably Leu), and Yaa (Ala or Ser) and Zaa (Gly or Ala) have small, neutral side chains.</text>
        <dbReference type="EC" id="3.4.23.36"/>
    </reaction>
</comment>
<dbReference type="RefSeq" id="WP_192533274.1">
    <property type="nucleotide sequence ID" value="NZ_JACZHT010000001.1"/>
</dbReference>
<protein>
    <recommendedName>
        <fullName evidence="9">Lipoprotein signal peptidase</fullName>
        <ecNumber evidence="9">3.4.23.36</ecNumber>
    </recommendedName>
    <alternativeName>
        <fullName evidence="9">Prolipoprotein signal peptidase</fullName>
    </alternativeName>
    <alternativeName>
        <fullName evidence="9">Signal peptidase II</fullName>
        <shortName evidence="9">SPase II</shortName>
    </alternativeName>
</protein>
<keyword evidence="3 9" id="KW-0645">Protease</keyword>
<evidence type="ECO:0000256" key="5">
    <source>
        <dbReference type="ARBA" id="ARBA00022750"/>
    </source>
</evidence>
<comment type="pathway">
    <text evidence="9">Protein modification; lipoprotein biosynthesis (signal peptide cleavage).</text>
</comment>
<dbReference type="GO" id="GO:0006508">
    <property type="term" value="P:proteolysis"/>
    <property type="evidence" value="ECO:0007669"/>
    <property type="project" value="UniProtKB-KW"/>
</dbReference>
<keyword evidence="12" id="KW-0449">Lipoprotein</keyword>
<sequence length="170" mass="18526">MSPVRDPDTGAPRRPLLWGGLLALLVIAADQASKVWIAFELMNPPRTIEITGFFNLVLVYNTGVSFGLFSNGSPWSVYALAGLALLVCVALLWWLRRVETRAQMLALGLIVGGAFGNVVDRLVYGAVVDFLDVHAFGHHWPAFNVADSAICVGAAFLVYDAFFARKTRDT</sequence>
<evidence type="ECO:0000256" key="6">
    <source>
        <dbReference type="ARBA" id="ARBA00022801"/>
    </source>
</evidence>
<feature type="active site" evidence="9">
    <location>
        <position position="147"/>
    </location>
</feature>
<feature type="transmembrane region" description="Helical" evidence="9">
    <location>
        <begin position="102"/>
        <end position="119"/>
    </location>
</feature>
<keyword evidence="13" id="KW-1185">Reference proteome</keyword>
<dbReference type="Pfam" id="PF01252">
    <property type="entry name" value="Peptidase_A8"/>
    <property type="match status" value="1"/>
</dbReference>
<evidence type="ECO:0000256" key="9">
    <source>
        <dbReference type="HAMAP-Rule" id="MF_00161"/>
    </source>
</evidence>
<feature type="transmembrane region" description="Helical" evidence="9">
    <location>
        <begin position="51"/>
        <end position="69"/>
    </location>
</feature>
<feature type="active site" evidence="9">
    <location>
        <position position="129"/>
    </location>
</feature>
<feature type="transmembrane region" description="Helical" evidence="9">
    <location>
        <begin position="139"/>
        <end position="159"/>
    </location>
</feature>
<evidence type="ECO:0000256" key="8">
    <source>
        <dbReference type="ARBA" id="ARBA00023136"/>
    </source>
</evidence>
<reference evidence="12" key="1">
    <citation type="submission" date="2020-10" db="EMBL/GenBank/DDBJ databases">
        <title>Genome sequence of the unusual species of purple photosynthetic bacteria, Phaeovibrio sulfidiphilus DSM 23193, type strain.</title>
        <authorList>
            <person name="Kyndt J.A."/>
            <person name="Meyer T.E."/>
        </authorList>
    </citation>
    <scope>NUCLEOTIDE SEQUENCE</scope>
    <source>
        <strain evidence="12">DSM 23193</strain>
    </source>
</reference>
<evidence type="ECO:0000256" key="2">
    <source>
        <dbReference type="ARBA" id="ARBA00022475"/>
    </source>
</evidence>
<keyword evidence="8 9" id="KW-0472">Membrane</keyword>
<dbReference type="PRINTS" id="PR00781">
    <property type="entry name" value="LIPOSIGPTASE"/>
</dbReference>
<evidence type="ECO:0000256" key="3">
    <source>
        <dbReference type="ARBA" id="ARBA00022670"/>
    </source>
</evidence>
<dbReference type="GO" id="GO:0005886">
    <property type="term" value="C:plasma membrane"/>
    <property type="evidence" value="ECO:0007669"/>
    <property type="project" value="UniProtKB-SubCell"/>
</dbReference>
<dbReference type="InterPro" id="IPR001872">
    <property type="entry name" value="Peptidase_A8"/>
</dbReference>
<keyword evidence="7 9" id="KW-1133">Transmembrane helix</keyword>
<feature type="transmembrane region" description="Helical" evidence="9">
    <location>
        <begin position="16"/>
        <end position="39"/>
    </location>
</feature>
<dbReference type="GO" id="GO:0004190">
    <property type="term" value="F:aspartic-type endopeptidase activity"/>
    <property type="evidence" value="ECO:0007669"/>
    <property type="project" value="UniProtKB-UniRule"/>
</dbReference>
<accession>A0A8J6YXC5</accession>
<evidence type="ECO:0000256" key="10">
    <source>
        <dbReference type="RuleBase" id="RU000594"/>
    </source>
</evidence>
<dbReference type="EC" id="3.4.23.36" evidence="9"/>
<dbReference type="AlphaFoldDB" id="A0A8J6YXC5"/>
<proteinExistence type="inferred from homology"/>
<dbReference type="EMBL" id="JACZHT010000001">
    <property type="protein sequence ID" value="MBE1236413.1"/>
    <property type="molecule type" value="Genomic_DNA"/>
</dbReference>
<keyword evidence="2 9" id="KW-1003">Cell membrane</keyword>
<evidence type="ECO:0000256" key="1">
    <source>
        <dbReference type="ARBA" id="ARBA00006139"/>
    </source>
</evidence>
<comment type="similarity">
    <text evidence="1 9 11">Belongs to the peptidase A8 family.</text>
</comment>
<evidence type="ECO:0000256" key="4">
    <source>
        <dbReference type="ARBA" id="ARBA00022692"/>
    </source>
</evidence>
<keyword evidence="4 9" id="KW-0812">Transmembrane</keyword>
<comment type="subcellular location">
    <subcellularLocation>
        <location evidence="9">Cell membrane</location>
        <topology evidence="9">Multi-pass membrane protein</topology>
    </subcellularLocation>
</comment>
<dbReference type="Proteomes" id="UP000631034">
    <property type="component" value="Unassembled WGS sequence"/>
</dbReference>
<evidence type="ECO:0000256" key="11">
    <source>
        <dbReference type="RuleBase" id="RU004181"/>
    </source>
</evidence>
<dbReference type="NCBIfam" id="TIGR00077">
    <property type="entry name" value="lspA"/>
    <property type="match status" value="1"/>
</dbReference>
<comment type="function">
    <text evidence="9 10">This protein specifically catalyzes the removal of signal peptides from prolipoproteins.</text>
</comment>
<dbReference type="PANTHER" id="PTHR33695:SF1">
    <property type="entry name" value="LIPOPROTEIN SIGNAL PEPTIDASE"/>
    <property type="match status" value="1"/>
</dbReference>
<keyword evidence="6 9" id="KW-0378">Hydrolase</keyword>
<feature type="transmembrane region" description="Helical" evidence="9">
    <location>
        <begin position="75"/>
        <end position="95"/>
    </location>
</feature>
<organism evidence="12 13">
    <name type="scientific">Phaeovibrio sulfidiphilus</name>
    <dbReference type="NCBI Taxonomy" id="1220600"/>
    <lineage>
        <taxon>Bacteria</taxon>
        <taxon>Pseudomonadati</taxon>
        <taxon>Pseudomonadota</taxon>
        <taxon>Alphaproteobacteria</taxon>
        <taxon>Rhodospirillales</taxon>
        <taxon>Rhodospirillaceae</taxon>
        <taxon>Phaeovibrio</taxon>
    </lineage>
</organism>